<evidence type="ECO:0000313" key="2">
    <source>
        <dbReference type="Proteomes" id="UP001165586"/>
    </source>
</evidence>
<organism evidence="1 2">
    <name type="scientific">Herbiconiux daphne</name>
    <dbReference type="NCBI Taxonomy" id="2970914"/>
    <lineage>
        <taxon>Bacteria</taxon>
        <taxon>Bacillati</taxon>
        <taxon>Actinomycetota</taxon>
        <taxon>Actinomycetes</taxon>
        <taxon>Micrococcales</taxon>
        <taxon>Microbacteriaceae</taxon>
        <taxon>Herbiconiux</taxon>
    </lineage>
</organism>
<sequence length="172" mass="18788">RKVVQVSDTANSLANYGRGKEMQYQLEKAGKEIKRDLEWALLNNGAVQDGVKPGVPTTNAQVRRTAGFQALVAPLNQASPEDTAAIVHISGALTEDNLFLVDNGLYLAGSCPDIIMFHPSHAQFFSSLMENTAGTRQRMFDGADDTRLNVYVSTLVSPLGCTYKLIPNRFMP</sequence>
<accession>A0ABT2HCB1</accession>
<evidence type="ECO:0000313" key="1">
    <source>
        <dbReference type="EMBL" id="MCS5737568.1"/>
    </source>
</evidence>
<dbReference type="InterPro" id="IPR035198">
    <property type="entry name" value="SU10_MCP"/>
</dbReference>
<gene>
    <name evidence="1" type="ORF">N1032_27940</name>
</gene>
<reference evidence="1" key="1">
    <citation type="submission" date="2022-08" db="EMBL/GenBank/DDBJ databases">
        <authorList>
            <person name="Deng Y."/>
            <person name="Han X.-F."/>
            <person name="Zhang Y.-Q."/>
        </authorList>
    </citation>
    <scope>NUCLEOTIDE SEQUENCE</scope>
    <source>
        <strain evidence="1">CPCC 203386</strain>
    </source>
</reference>
<keyword evidence="2" id="KW-1185">Reference proteome</keyword>
<protein>
    <submittedName>
        <fullName evidence="1">DUF5309 domain-containing protein</fullName>
    </submittedName>
</protein>
<dbReference type="RefSeq" id="WP_259543998.1">
    <property type="nucleotide sequence ID" value="NZ_JANLCJ010000830.1"/>
</dbReference>
<dbReference type="EMBL" id="JANLCJ010000830">
    <property type="protein sequence ID" value="MCS5737568.1"/>
    <property type="molecule type" value="Genomic_DNA"/>
</dbReference>
<feature type="non-terminal residue" evidence="1">
    <location>
        <position position="1"/>
    </location>
</feature>
<dbReference type="Proteomes" id="UP001165586">
    <property type="component" value="Unassembled WGS sequence"/>
</dbReference>
<comment type="caution">
    <text evidence="1">The sequence shown here is derived from an EMBL/GenBank/DDBJ whole genome shotgun (WGS) entry which is preliminary data.</text>
</comment>
<name>A0ABT2HCB1_9MICO</name>
<feature type="non-terminal residue" evidence="1">
    <location>
        <position position="172"/>
    </location>
</feature>
<dbReference type="Pfam" id="PF17236">
    <property type="entry name" value="SU10_MCP"/>
    <property type="match status" value="1"/>
</dbReference>
<proteinExistence type="predicted"/>